<evidence type="ECO:0000313" key="7">
    <source>
        <dbReference type="EMBL" id="GDY31741.1"/>
    </source>
</evidence>
<keyword evidence="3" id="KW-0804">Transcription</keyword>
<keyword evidence="8" id="KW-1185">Reference proteome</keyword>
<evidence type="ECO:0000256" key="4">
    <source>
        <dbReference type="PROSITE-ProRule" id="PRU00335"/>
    </source>
</evidence>
<dbReference type="GO" id="GO:0000976">
    <property type="term" value="F:transcription cis-regulatory region binding"/>
    <property type="evidence" value="ECO:0007669"/>
    <property type="project" value="TreeGrafter"/>
</dbReference>
<dbReference type="Pfam" id="PF00440">
    <property type="entry name" value="TetR_N"/>
    <property type="match status" value="1"/>
</dbReference>
<feature type="compositionally biased region" description="Basic residues" evidence="5">
    <location>
        <begin position="8"/>
        <end position="17"/>
    </location>
</feature>
<dbReference type="InterPro" id="IPR009057">
    <property type="entry name" value="Homeodomain-like_sf"/>
</dbReference>
<evidence type="ECO:0000256" key="3">
    <source>
        <dbReference type="ARBA" id="ARBA00023163"/>
    </source>
</evidence>
<evidence type="ECO:0000256" key="1">
    <source>
        <dbReference type="ARBA" id="ARBA00023015"/>
    </source>
</evidence>
<dbReference type="InterPro" id="IPR050109">
    <property type="entry name" value="HTH-type_TetR-like_transc_reg"/>
</dbReference>
<dbReference type="SUPFAM" id="SSF48498">
    <property type="entry name" value="Tetracyclin repressor-like, C-terminal domain"/>
    <property type="match status" value="1"/>
</dbReference>
<dbReference type="PANTHER" id="PTHR30055">
    <property type="entry name" value="HTH-TYPE TRANSCRIPTIONAL REGULATOR RUTR"/>
    <property type="match status" value="1"/>
</dbReference>
<dbReference type="Proteomes" id="UP000298860">
    <property type="component" value="Unassembled WGS sequence"/>
</dbReference>
<accession>A0A4D4J5D0</accession>
<dbReference type="PROSITE" id="PS50977">
    <property type="entry name" value="HTH_TETR_2"/>
    <property type="match status" value="1"/>
</dbReference>
<dbReference type="AlphaFoldDB" id="A0A4D4J5D0"/>
<keyword evidence="1" id="KW-0805">Transcription regulation</keyword>
<dbReference type="InterPro" id="IPR001647">
    <property type="entry name" value="HTH_TetR"/>
</dbReference>
<dbReference type="InterPro" id="IPR036271">
    <property type="entry name" value="Tet_transcr_reg_TetR-rel_C_sf"/>
</dbReference>
<dbReference type="PANTHER" id="PTHR30055:SF148">
    <property type="entry name" value="TETR-FAMILY TRANSCRIPTIONAL REGULATOR"/>
    <property type="match status" value="1"/>
</dbReference>
<dbReference type="RefSeq" id="WP_137814799.1">
    <property type="nucleotide sequence ID" value="NZ_BJFL01000017.1"/>
</dbReference>
<name>A0A4D4J5D0_9PSEU</name>
<dbReference type="Pfam" id="PF16859">
    <property type="entry name" value="TetR_C_11"/>
    <property type="match status" value="1"/>
</dbReference>
<dbReference type="Gene3D" id="1.10.357.10">
    <property type="entry name" value="Tetracycline Repressor, domain 2"/>
    <property type="match status" value="1"/>
</dbReference>
<dbReference type="SUPFAM" id="SSF46689">
    <property type="entry name" value="Homeodomain-like"/>
    <property type="match status" value="1"/>
</dbReference>
<feature type="DNA-binding region" description="H-T-H motif" evidence="4">
    <location>
        <begin position="43"/>
        <end position="62"/>
    </location>
</feature>
<dbReference type="InterPro" id="IPR011075">
    <property type="entry name" value="TetR_C"/>
</dbReference>
<gene>
    <name evidence="7" type="ORF">GTS_33740</name>
</gene>
<dbReference type="Gene3D" id="1.10.10.60">
    <property type="entry name" value="Homeodomain-like"/>
    <property type="match status" value="1"/>
</dbReference>
<evidence type="ECO:0000259" key="6">
    <source>
        <dbReference type="PROSITE" id="PS50977"/>
    </source>
</evidence>
<comment type="caution">
    <text evidence="7">The sequence shown here is derived from an EMBL/GenBank/DDBJ whole genome shotgun (WGS) entry which is preliminary data.</text>
</comment>
<proteinExistence type="predicted"/>
<reference evidence="8" key="1">
    <citation type="submission" date="2019-04" db="EMBL/GenBank/DDBJ databases">
        <title>Draft genome sequence of Pseudonocardiaceae bacterium SL3-2-4.</title>
        <authorList>
            <person name="Ningsih F."/>
            <person name="Yokota A."/>
            <person name="Sakai Y."/>
            <person name="Nanatani K."/>
            <person name="Yabe S."/>
            <person name="Oetari A."/>
            <person name="Sjamsuridzal W."/>
        </authorList>
    </citation>
    <scope>NUCLEOTIDE SEQUENCE [LARGE SCALE GENOMIC DNA]</scope>
    <source>
        <strain evidence="8">SL3-2-4</strain>
    </source>
</reference>
<evidence type="ECO:0000256" key="2">
    <source>
        <dbReference type="ARBA" id="ARBA00023125"/>
    </source>
</evidence>
<dbReference type="GO" id="GO:0003700">
    <property type="term" value="F:DNA-binding transcription factor activity"/>
    <property type="evidence" value="ECO:0007669"/>
    <property type="project" value="TreeGrafter"/>
</dbReference>
<evidence type="ECO:0000256" key="5">
    <source>
        <dbReference type="SAM" id="MobiDB-lite"/>
    </source>
</evidence>
<organism evidence="7 8">
    <name type="scientific">Gandjariella thermophila</name>
    <dbReference type="NCBI Taxonomy" id="1931992"/>
    <lineage>
        <taxon>Bacteria</taxon>
        <taxon>Bacillati</taxon>
        <taxon>Actinomycetota</taxon>
        <taxon>Actinomycetes</taxon>
        <taxon>Pseudonocardiales</taxon>
        <taxon>Pseudonocardiaceae</taxon>
        <taxon>Gandjariella</taxon>
    </lineage>
</organism>
<evidence type="ECO:0000313" key="8">
    <source>
        <dbReference type="Proteomes" id="UP000298860"/>
    </source>
</evidence>
<feature type="domain" description="HTH tetR-type" evidence="6">
    <location>
        <begin position="20"/>
        <end position="80"/>
    </location>
</feature>
<keyword evidence="2 4" id="KW-0238">DNA-binding</keyword>
<feature type="region of interest" description="Disordered" evidence="5">
    <location>
        <begin position="1"/>
        <end position="20"/>
    </location>
</feature>
<protein>
    <submittedName>
        <fullName evidence="7">TetR family transcriptional regulator</fullName>
    </submittedName>
</protein>
<sequence>MSSEQRARRPGGARSRRRGEALEEAIHGAVLAELIERGYAGLTMERVAERARTGKSSLYRRWECLESLVLDTLGHTLPSLDSPAPDTGSLRGDLTFMLNRMARVLHEPAGQAMYTLVAAGDRQPAIVRAVDERLIQPRIELLCQGFRRAAERGEIEPSDAWPVIARVGPALIIQEFLLTGKPTDEDGIAMIIDHVILPALGRR</sequence>
<dbReference type="OrthoDB" id="9796019at2"/>
<dbReference type="EMBL" id="BJFL01000017">
    <property type="protein sequence ID" value="GDY31741.1"/>
    <property type="molecule type" value="Genomic_DNA"/>
</dbReference>